<reference evidence="1 2" key="1">
    <citation type="journal article" date="2024" name="J Genomics">
        <title>Draft genome sequencing and assembly of Favolaschia claudopus CIRM-BRFM 2984 isolated from oak limbs.</title>
        <authorList>
            <person name="Navarro D."/>
            <person name="Drula E."/>
            <person name="Chaduli D."/>
            <person name="Cazenave R."/>
            <person name="Ahrendt S."/>
            <person name="Wang J."/>
            <person name="Lipzen A."/>
            <person name="Daum C."/>
            <person name="Barry K."/>
            <person name="Grigoriev I.V."/>
            <person name="Favel A."/>
            <person name="Rosso M.N."/>
            <person name="Martin F."/>
        </authorList>
    </citation>
    <scope>NUCLEOTIDE SEQUENCE [LARGE SCALE GENOMIC DNA]</scope>
    <source>
        <strain evidence="1 2">CIRM-BRFM 2984</strain>
    </source>
</reference>
<dbReference type="Proteomes" id="UP001362999">
    <property type="component" value="Unassembled WGS sequence"/>
</dbReference>
<keyword evidence="2" id="KW-1185">Reference proteome</keyword>
<organism evidence="1 2">
    <name type="scientific">Favolaschia claudopus</name>
    <dbReference type="NCBI Taxonomy" id="2862362"/>
    <lineage>
        <taxon>Eukaryota</taxon>
        <taxon>Fungi</taxon>
        <taxon>Dikarya</taxon>
        <taxon>Basidiomycota</taxon>
        <taxon>Agaricomycotina</taxon>
        <taxon>Agaricomycetes</taxon>
        <taxon>Agaricomycetidae</taxon>
        <taxon>Agaricales</taxon>
        <taxon>Marasmiineae</taxon>
        <taxon>Mycenaceae</taxon>
        <taxon>Favolaschia</taxon>
    </lineage>
</organism>
<proteinExistence type="predicted"/>
<evidence type="ECO:0000313" key="1">
    <source>
        <dbReference type="EMBL" id="KAK6971487.1"/>
    </source>
</evidence>
<name>A0AAV9Z4Y9_9AGAR</name>
<evidence type="ECO:0000313" key="2">
    <source>
        <dbReference type="Proteomes" id="UP001362999"/>
    </source>
</evidence>
<dbReference type="EMBL" id="JAWWNJ010000211">
    <property type="protein sequence ID" value="KAK6971487.1"/>
    <property type="molecule type" value="Genomic_DNA"/>
</dbReference>
<comment type="caution">
    <text evidence="1">The sequence shown here is derived from an EMBL/GenBank/DDBJ whole genome shotgun (WGS) entry which is preliminary data.</text>
</comment>
<dbReference type="AlphaFoldDB" id="A0AAV9Z4Y9"/>
<protein>
    <submittedName>
        <fullName evidence="1">Uncharacterized protein</fullName>
    </submittedName>
</protein>
<sequence>MNGIYVVFYPRRIWTRIPASLFLHRAWTWTRGRHRHTASLLLQILVWYFHNRILSLTITSKRRRTFCPIDGKKWLTSSVIKTGYPKDVSLLNFHTHSYSSLRHNTVRHILRTLPIITLLRMTLFPSSKRHDRPCILRFGRFADGTMDNIALDESIALVGTTVWMTEHPTRSSTERGMPCRQLSQMHQALPPVFIEGLRRVSRVLFLSCLRLQSDSV</sequence>
<gene>
    <name evidence="1" type="ORF">R3P38DRAFT_722148</name>
</gene>
<accession>A0AAV9Z4Y9</accession>